<gene>
    <name evidence="1" type="ORF">ABW18_04970</name>
</gene>
<name>A0ABR5IH21_9ACTN</name>
<dbReference type="CDD" id="cd07812">
    <property type="entry name" value="SRPBCC"/>
    <property type="match status" value="1"/>
</dbReference>
<dbReference type="InterPro" id="IPR019587">
    <property type="entry name" value="Polyketide_cyclase/dehydratase"/>
</dbReference>
<evidence type="ECO:0000313" key="1">
    <source>
        <dbReference type="EMBL" id="KNA92874.1"/>
    </source>
</evidence>
<proteinExistence type="predicted"/>
<evidence type="ECO:0000313" key="2">
    <source>
        <dbReference type="Proteomes" id="UP000037247"/>
    </source>
</evidence>
<dbReference type="SUPFAM" id="SSF55961">
    <property type="entry name" value="Bet v1-like"/>
    <property type="match status" value="1"/>
</dbReference>
<dbReference type="Pfam" id="PF10604">
    <property type="entry name" value="Polyketide_cyc2"/>
    <property type="match status" value="1"/>
</dbReference>
<reference evidence="1 2" key="1">
    <citation type="submission" date="2015-05" db="EMBL/GenBank/DDBJ databases">
        <title>Draft genome sequence of the bacterium Gordonia jacobaea a new member of the Gordonia genus.</title>
        <authorList>
            <person name="Jimenez-Galisteo G."/>
            <person name="Dominguez A."/>
            <person name="Munoz E."/>
            <person name="Vinas M."/>
        </authorList>
    </citation>
    <scope>NUCLEOTIDE SEQUENCE [LARGE SCALE GENOMIC DNA]</scope>
    <source>
        <strain evidence="2">mv1</strain>
    </source>
</reference>
<dbReference type="EMBL" id="LDTZ01000014">
    <property type="protein sequence ID" value="KNA92874.1"/>
    <property type="molecule type" value="Genomic_DNA"/>
</dbReference>
<comment type="caution">
    <text evidence="1">The sequence shown here is derived from an EMBL/GenBank/DDBJ whole genome shotgun (WGS) entry which is preliminary data.</text>
</comment>
<protein>
    <submittedName>
        <fullName evidence="1">Toxin</fullName>
    </submittedName>
</protein>
<organism evidence="1 2">
    <name type="scientific">Gordonia jacobaea</name>
    <dbReference type="NCBI Taxonomy" id="122202"/>
    <lineage>
        <taxon>Bacteria</taxon>
        <taxon>Bacillati</taxon>
        <taxon>Actinomycetota</taxon>
        <taxon>Actinomycetes</taxon>
        <taxon>Mycobacteriales</taxon>
        <taxon>Gordoniaceae</taxon>
        <taxon>Gordonia</taxon>
    </lineage>
</organism>
<dbReference type="RefSeq" id="WP_049698077.1">
    <property type="nucleotide sequence ID" value="NZ_CBDRLS010000001.1"/>
</dbReference>
<dbReference type="Gene3D" id="3.30.530.20">
    <property type="match status" value="1"/>
</dbReference>
<keyword evidence="2" id="KW-1185">Reference proteome</keyword>
<dbReference type="InterPro" id="IPR023393">
    <property type="entry name" value="START-like_dom_sf"/>
</dbReference>
<accession>A0ABR5IH21</accession>
<sequence>MAKTSSSIEVDLSPEDTWSAASDLSRYSEWLLLHDGWRSPIPGPGELEKGTKVSSVVKVKGTRIRFDWVVETYDPTSQVRLKGNGKGGIKAKLDLAISPTETGSSVVFTLDLGGLPLIGPAGKAAAMAVSGDLNKSLDTFAEVFA</sequence>
<dbReference type="Proteomes" id="UP000037247">
    <property type="component" value="Unassembled WGS sequence"/>
</dbReference>